<organism evidence="1 2">
    <name type="scientific">Macrophomina phaseolina (strain MS6)</name>
    <name type="common">Charcoal rot fungus</name>
    <dbReference type="NCBI Taxonomy" id="1126212"/>
    <lineage>
        <taxon>Eukaryota</taxon>
        <taxon>Fungi</taxon>
        <taxon>Dikarya</taxon>
        <taxon>Ascomycota</taxon>
        <taxon>Pezizomycotina</taxon>
        <taxon>Dothideomycetes</taxon>
        <taxon>Dothideomycetes incertae sedis</taxon>
        <taxon>Botryosphaeriales</taxon>
        <taxon>Botryosphaeriaceae</taxon>
        <taxon>Macrophomina</taxon>
    </lineage>
</organism>
<accession>K2S0S4</accession>
<dbReference type="Proteomes" id="UP000007129">
    <property type="component" value="Unassembled WGS sequence"/>
</dbReference>
<dbReference type="HOGENOM" id="CLU_2347086_0_0_1"/>
<evidence type="ECO:0000313" key="2">
    <source>
        <dbReference type="Proteomes" id="UP000007129"/>
    </source>
</evidence>
<dbReference type="EMBL" id="AHHD01000083">
    <property type="protein sequence ID" value="EKG20548.1"/>
    <property type="molecule type" value="Genomic_DNA"/>
</dbReference>
<dbReference type="VEuPathDB" id="FungiDB:MPH_02075"/>
<gene>
    <name evidence="1" type="ORF">MPH_02075</name>
</gene>
<dbReference type="InParanoid" id="K2S0S4"/>
<evidence type="ECO:0000313" key="1">
    <source>
        <dbReference type="EMBL" id="EKG20548.1"/>
    </source>
</evidence>
<proteinExistence type="predicted"/>
<protein>
    <submittedName>
        <fullName evidence="1">Uncharacterized protein</fullName>
    </submittedName>
</protein>
<comment type="caution">
    <text evidence="1">The sequence shown here is derived from an EMBL/GenBank/DDBJ whole genome shotgun (WGS) entry which is preliminary data.</text>
</comment>
<name>K2S0S4_MACPH</name>
<dbReference type="AlphaFoldDB" id="K2S0S4"/>
<sequence length="97" mass="10711">MLAEYGAKTAKFPAAFVLSVLSGYQQPADYPVNLFKPIPNAESSTIQQISNLHSSISIRLYVALSYTPNRMWTYSFEASSANDLPDPLPTPSGYQTY</sequence>
<reference evidence="1 2" key="1">
    <citation type="journal article" date="2012" name="BMC Genomics">
        <title>Tools to kill: Genome of one of the most destructive plant pathogenic fungi Macrophomina phaseolina.</title>
        <authorList>
            <person name="Islam M.S."/>
            <person name="Haque M.S."/>
            <person name="Islam M.M."/>
            <person name="Emdad E.M."/>
            <person name="Halim A."/>
            <person name="Hossen Q.M.M."/>
            <person name="Hossain M.Z."/>
            <person name="Ahmed B."/>
            <person name="Rahim S."/>
            <person name="Rahman M.S."/>
            <person name="Alam M.M."/>
            <person name="Hou S."/>
            <person name="Wan X."/>
            <person name="Saito J.A."/>
            <person name="Alam M."/>
        </authorList>
    </citation>
    <scope>NUCLEOTIDE SEQUENCE [LARGE SCALE GENOMIC DNA]</scope>
    <source>
        <strain evidence="1 2">MS6</strain>
    </source>
</reference>